<proteinExistence type="predicted"/>
<comment type="caution">
    <text evidence="1">The sequence shown here is derived from an EMBL/GenBank/DDBJ whole genome shotgun (WGS) entry which is preliminary data.</text>
</comment>
<keyword evidence="2" id="KW-1185">Reference proteome</keyword>
<organism evidence="1 2">
    <name type="scientific">Aquimarina aggregata</name>
    <dbReference type="NCBI Taxonomy" id="1642818"/>
    <lineage>
        <taxon>Bacteria</taxon>
        <taxon>Pseudomonadati</taxon>
        <taxon>Bacteroidota</taxon>
        <taxon>Flavobacteriia</taxon>
        <taxon>Flavobacteriales</taxon>
        <taxon>Flavobacteriaceae</taxon>
        <taxon>Aquimarina</taxon>
    </lineage>
</organism>
<dbReference type="AlphaFoldDB" id="A0A162DKQ7"/>
<dbReference type="InterPro" id="IPR058701">
    <property type="entry name" value="PhiTE_072-like"/>
</dbReference>
<gene>
    <name evidence="1" type="ORF">AWE51_00130</name>
</gene>
<dbReference type="Pfam" id="PF26211">
    <property type="entry name" value="Phage_phiTE_072"/>
    <property type="match status" value="1"/>
</dbReference>
<dbReference type="STRING" id="1642818.AWE51_00130"/>
<evidence type="ECO:0000313" key="1">
    <source>
        <dbReference type="EMBL" id="KZS41888.1"/>
    </source>
</evidence>
<dbReference type="RefSeq" id="WP_066308649.1">
    <property type="nucleotide sequence ID" value="NZ_LQRT01000002.1"/>
</dbReference>
<dbReference type="Proteomes" id="UP000076715">
    <property type="component" value="Unassembled WGS sequence"/>
</dbReference>
<sequence length="174" mass="20462">MESIDYKVSKSTVECYKIRCDSFYWADITIDASGNKGRIQIASDFGNWQNYWSACGMPFKDFLKKLNIDYFASKVGADKWFDLDKTIEGLREHVNDYAQDKDLKDGLKKELSYLELSDGKDEFIHKMYESNLLMDMTDQCPDMVYSIEPSFQRFWDELWSVFIAEIIKEDIKLV</sequence>
<dbReference type="EMBL" id="LQRT01000002">
    <property type="protein sequence ID" value="KZS41888.1"/>
    <property type="molecule type" value="Genomic_DNA"/>
</dbReference>
<name>A0A162DKQ7_9FLAO</name>
<dbReference type="OrthoDB" id="1493763at2"/>
<reference evidence="1 2" key="1">
    <citation type="submission" date="2016-01" db="EMBL/GenBank/DDBJ databases">
        <title>The draft genome sequence of Aquimarina sp. RZW4-3-2.</title>
        <authorList>
            <person name="Wang Y."/>
        </authorList>
    </citation>
    <scope>NUCLEOTIDE SEQUENCE [LARGE SCALE GENOMIC DNA]</scope>
    <source>
        <strain evidence="1 2">RZW4-3-2</strain>
    </source>
</reference>
<accession>A0A162DKQ7</accession>
<evidence type="ECO:0000313" key="2">
    <source>
        <dbReference type="Proteomes" id="UP000076715"/>
    </source>
</evidence>
<protein>
    <submittedName>
        <fullName evidence="1">Uncharacterized protein</fullName>
    </submittedName>
</protein>